<accession>A0A139AEY7</accession>
<protein>
    <submittedName>
        <fullName evidence="1">Uncharacterized protein</fullName>
    </submittedName>
</protein>
<dbReference type="AlphaFoldDB" id="A0A139AEY7"/>
<organism evidence="1 2">
    <name type="scientific">Gonapodya prolifera (strain JEL478)</name>
    <name type="common">Monoblepharis prolifera</name>
    <dbReference type="NCBI Taxonomy" id="1344416"/>
    <lineage>
        <taxon>Eukaryota</taxon>
        <taxon>Fungi</taxon>
        <taxon>Fungi incertae sedis</taxon>
        <taxon>Chytridiomycota</taxon>
        <taxon>Chytridiomycota incertae sedis</taxon>
        <taxon>Monoblepharidomycetes</taxon>
        <taxon>Monoblepharidales</taxon>
        <taxon>Gonapodyaceae</taxon>
        <taxon>Gonapodya</taxon>
    </lineage>
</organism>
<evidence type="ECO:0000313" key="1">
    <source>
        <dbReference type="EMBL" id="KXS15371.1"/>
    </source>
</evidence>
<evidence type="ECO:0000313" key="2">
    <source>
        <dbReference type="Proteomes" id="UP000070544"/>
    </source>
</evidence>
<sequence length="54" mass="5902">MAAERTLGRLHADHHRSRFHSSLVSSLTAMPVADSPSDFSPTFASNTFTTPIFP</sequence>
<keyword evidence="2" id="KW-1185">Reference proteome</keyword>
<dbReference type="EMBL" id="KQ965762">
    <property type="protein sequence ID" value="KXS15371.1"/>
    <property type="molecule type" value="Genomic_DNA"/>
</dbReference>
<gene>
    <name evidence="1" type="ORF">M427DRAFT_56733</name>
</gene>
<name>A0A139AEY7_GONPJ</name>
<dbReference type="Proteomes" id="UP000070544">
    <property type="component" value="Unassembled WGS sequence"/>
</dbReference>
<proteinExistence type="predicted"/>
<reference evidence="1 2" key="1">
    <citation type="journal article" date="2015" name="Genome Biol. Evol.">
        <title>Phylogenomic analyses indicate that early fungi evolved digesting cell walls of algal ancestors of land plants.</title>
        <authorList>
            <person name="Chang Y."/>
            <person name="Wang S."/>
            <person name="Sekimoto S."/>
            <person name="Aerts A.L."/>
            <person name="Choi C."/>
            <person name="Clum A."/>
            <person name="LaButti K.M."/>
            <person name="Lindquist E.A."/>
            <person name="Yee Ngan C."/>
            <person name="Ohm R.A."/>
            <person name="Salamov A.A."/>
            <person name="Grigoriev I.V."/>
            <person name="Spatafora J.W."/>
            <person name="Berbee M.L."/>
        </authorList>
    </citation>
    <scope>NUCLEOTIDE SEQUENCE [LARGE SCALE GENOMIC DNA]</scope>
    <source>
        <strain evidence="1 2">JEL478</strain>
    </source>
</reference>